<sequence>MFGNRNYFEIIHIFNKVLNFTYLWIMAMRMLSPNMGVEFRSCLTFFSQATCCTSCGITKALFRATDLRAVFPSFCKDPEDDLGSLGAQFQNYLQLVLPVILDGLTDENESVGDAALDAGHVLVAGTSGKALLEGVSDDEGAKTEA</sequence>
<dbReference type="InterPro" id="IPR011989">
    <property type="entry name" value="ARM-like"/>
</dbReference>
<gene>
    <name evidence="1" type="ORF">ANE_LOCUS19531</name>
</gene>
<keyword evidence="2" id="KW-1185">Reference proteome</keyword>
<protein>
    <submittedName>
        <fullName evidence="1">Uncharacterized protein</fullName>
    </submittedName>
</protein>
<accession>A0A565C699</accession>
<dbReference type="Gene3D" id="1.25.10.10">
    <property type="entry name" value="Leucine-rich Repeat Variant"/>
    <property type="match status" value="1"/>
</dbReference>
<comment type="caution">
    <text evidence="1">The sequence shown here is derived from an EMBL/GenBank/DDBJ whole genome shotgun (WGS) entry which is preliminary data.</text>
</comment>
<evidence type="ECO:0000313" key="2">
    <source>
        <dbReference type="Proteomes" id="UP000489600"/>
    </source>
</evidence>
<proteinExistence type="predicted"/>
<dbReference type="Proteomes" id="UP000489600">
    <property type="component" value="Unassembled WGS sequence"/>
</dbReference>
<evidence type="ECO:0000313" key="1">
    <source>
        <dbReference type="EMBL" id="VVB09087.1"/>
    </source>
</evidence>
<reference evidence="1" key="1">
    <citation type="submission" date="2019-07" db="EMBL/GenBank/DDBJ databases">
        <authorList>
            <person name="Dittberner H."/>
        </authorList>
    </citation>
    <scope>NUCLEOTIDE SEQUENCE [LARGE SCALE GENOMIC DNA]</scope>
</reference>
<dbReference type="OrthoDB" id="1745528at2759"/>
<name>A0A565C699_9BRAS</name>
<dbReference type="AlphaFoldDB" id="A0A565C699"/>
<organism evidence="1 2">
    <name type="scientific">Arabis nemorensis</name>
    <dbReference type="NCBI Taxonomy" id="586526"/>
    <lineage>
        <taxon>Eukaryota</taxon>
        <taxon>Viridiplantae</taxon>
        <taxon>Streptophyta</taxon>
        <taxon>Embryophyta</taxon>
        <taxon>Tracheophyta</taxon>
        <taxon>Spermatophyta</taxon>
        <taxon>Magnoliopsida</taxon>
        <taxon>eudicotyledons</taxon>
        <taxon>Gunneridae</taxon>
        <taxon>Pentapetalae</taxon>
        <taxon>rosids</taxon>
        <taxon>malvids</taxon>
        <taxon>Brassicales</taxon>
        <taxon>Brassicaceae</taxon>
        <taxon>Arabideae</taxon>
        <taxon>Arabis</taxon>
    </lineage>
</organism>
<dbReference type="EMBL" id="CABITT030000006">
    <property type="protein sequence ID" value="VVB09087.1"/>
    <property type="molecule type" value="Genomic_DNA"/>
</dbReference>